<name>A0A4U1JKE0_9BACT</name>
<dbReference type="RefSeq" id="WP_136926911.1">
    <property type="nucleotide sequence ID" value="NZ_SSMQ01000001.1"/>
</dbReference>
<organism evidence="1 2">
    <name type="scientific">Polyangium fumosum</name>
    <dbReference type="NCBI Taxonomy" id="889272"/>
    <lineage>
        <taxon>Bacteria</taxon>
        <taxon>Pseudomonadati</taxon>
        <taxon>Myxococcota</taxon>
        <taxon>Polyangia</taxon>
        <taxon>Polyangiales</taxon>
        <taxon>Polyangiaceae</taxon>
        <taxon>Polyangium</taxon>
    </lineage>
</organism>
<dbReference type="AlphaFoldDB" id="A0A4U1JKE0"/>
<accession>A0A4U1JKE0</accession>
<comment type="caution">
    <text evidence="1">The sequence shown here is derived from an EMBL/GenBank/DDBJ whole genome shotgun (WGS) entry which is preliminary data.</text>
</comment>
<protein>
    <recommendedName>
        <fullName evidence="3">Dickkopf N-terminal cysteine-rich domain-containing protein</fullName>
    </recommendedName>
</protein>
<evidence type="ECO:0000313" key="1">
    <source>
        <dbReference type="EMBL" id="TKD13095.1"/>
    </source>
</evidence>
<dbReference type="OrthoDB" id="5526172at2"/>
<gene>
    <name evidence="1" type="ORF">E8A74_00640</name>
</gene>
<dbReference type="PROSITE" id="PS51257">
    <property type="entry name" value="PROKAR_LIPOPROTEIN"/>
    <property type="match status" value="1"/>
</dbReference>
<dbReference type="Proteomes" id="UP000309215">
    <property type="component" value="Unassembled WGS sequence"/>
</dbReference>
<keyword evidence="2" id="KW-1185">Reference proteome</keyword>
<evidence type="ECO:0000313" key="2">
    <source>
        <dbReference type="Proteomes" id="UP000309215"/>
    </source>
</evidence>
<evidence type="ECO:0008006" key="3">
    <source>
        <dbReference type="Google" id="ProtNLM"/>
    </source>
</evidence>
<reference evidence="1 2" key="1">
    <citation type="submission" date="2019-04" db="EMBL/GenBank/DDBJ databases">
        <authorList>
            <person name="Li Y."/>
            <person name="Wang J."/>
        </authorList>
    </citation>
    <scope>NUCLEOTIDE SEQUENCE [LARGE SCALE GENOMIC DNA]</scope>
    <source>
        <strain evidence="1 2">DSM 14668</strain>
    </source>
</reference>
<proteinExistence type="predicted"/>
<dbReference type="EMBL" id="SSMQ01000001">
    <property type="protein sequence ID" value="TKD13095.1"/>
    <property type="molecule type" value="Genomic_DNA"/>
</dbReference>
<sequence length="436" mass="44856">MKNDTRKPPRARPCWRRGGSVAGVLALLLFGCGSAEIPPDIDAACQALVVRPCGSAEIPPDVVTACHDLFLRRVAFAERCTGPSVQLSADDEQAYVDTCAGIATSPGVTLTSLDIKACADQMDASPCLGGGVFPSCVGYGGDLLYPEHDKKGSFPLGEVCFANVQCESGHCDHSVFETCGVCKRARANGERCTEATDLCVEGGCQEGTCQPPGKKLGQECTSHGIECQWTLYCKPTDSGPSWGTCAPRGQAGASCDVNTYCADGFSCRGGVCTTLAADGAGCSDDAMCASSWCNAGTCATRPTGLTEGESCAVGFCRADLLCDESEVCTAPTYLPEGAACTSASLPKIRCEQGLYCHQECSPGSGCQGGACRPYPQPGSPCTPLAACAAGARCTEFDITDPTTSLCVKWGSPGEACPCAYGLACVSGVCAAYGVCQ</sequence>